<name>A0A382MJV0_9ZZZZ</name>
<feature type="non-terminal residue" evidence="1">
    <location>
        <position position="24"/>
    </location>
</feature>
<sequence>MIIFKKISWRNFLSTGDKPTIVFF</sequence>
<accession>A0A382MJV0</accession>
<organism evidence="1">
    <name type="scientific">marine metagenome</name>
    <dbReference type="NCBI Taxonomy" id="408172"/>
    <lineage>
        <taxon>unclassified sequences</taxon>
        <taxon>metagenomes</taxon>
        <taxon>ecological metagenomes</taxon>
    </lineage>
</organism>
<protein>
    <submittedName>
        <fullName evidence="1">Uncharacterized protein</fullName>
    </submittedName>
</protein>
<evidence type="ECO:0000313" key="1">
    <source>
        <dbReference type="EMBL" id="SVC48027.1"/>
    </source>
</evidence>
<proteinExistence type="predicted"/>
<gene>
    <name evidence="1" type="ORF">METZ01_LOCUS300881</name>
</gene>
<dbReference type="AlphaFoldDB" id="A0A382MJV0"/>
<dbReference type="EMBL" id="UINC01093536">
    <property type="protein sequence ID" value="SVC48027.1"/>
    <property type="molecule type" value="Genomic_DNA"/>
</dbReference>
<reference evidence="1" key="1">
    <citation type="submission" date="2018-05" db="EMBL/GenBank/DDBJ databases">
        <authorList>
            <person name="Lanie J.A."/>
            <person name="Ng W.-L."/>
            <person name="Kazmierczak K.M."/>
            <person name="Andrzejewski T.M."/>
            <person name="Davidsen T.M."/>
            <person name="Wayne K.J."/>
            <person name="Tettelin H."/>
            <person name="Glass J.I."/>
            <person name="Rusch D."/>
            <person name="Podicherti R."/>
            <person name="Tsui H.-C.T."/>
            <person name="Winkler M.E."/>
        </authorList>
    </citation>
    <scope>NUCLEOTIDE SEQUENCE</scope>
</reference>